<protein>
    <submittedName>
        <fullName evidence="4">PhnD/SsuA/transferrin family substrate-binding protein</fullName>
    </submittedName>
</protein>
<evidence type="ECO:0000256" key="1">
    <source>
        <dbReference type="ARBA" id="ARBA00010742"/>
    </source>
</evidence>
<proteinExistence type="inferred from homology"/>
<keyword evidence="2" id="KW-0732">Signal</keyword>
<dbReference type="Pfam" id="PF12974">
    <property type="entry name" value="Phosphonate-bd"/>
    <property type="match status" value="1"/>
</dbReference>
<organism evidence="4 5">
    <name type="scientific">Streptosporangium amethystogenes subsp. fukuiense</name>
    <dbReference type="NCBI Taxonomy" id="698418"/>
    <lineage>
        <taxon>Bacteria</taxon>
        <taxon>Bacillati</taxon>
        <taxon>Actinomycetota</taxon>
        <taxon>Actinomycetes</taxon>
        <taxon>Streptosporangiales</taxon>
        <taxon>Streptosporangiaceae</taxon>
        <taxon>Streptosporangium</taxon>
    </lineage>
</organism>
<gene>
    <name evidence="4" type="ORF">ACFQVD_10910</name>
</gene>
<dbReference type="Proteomes" id="UP001596514">
    <property type="component" value="Unassembled WGS sequence"/>
</dbReference>
<dbReference type="SMART" id="SM00062">
    <property type="entry name" value="PBPb"/>
    <property type="match status" value="1"/>
</dbReference>
<dbReference type="RefSeq" id="WP_343969213.1">
    <property type="nucleotide sequence ID" value="NZ_BAAAGK010000075.1"/>
</dbReference>
<feature type="chain" id="PRO_5046793240" evidence="2">
    <location>
        <begin position="23"/>
        <end position="338"/>
    </location>
</feature>
<name>A0ABW2SYE7_9ACTN</name>
<dbReference type="SUPFAM" id="SSF53850">
    <property type="entry name" value="Periplasmic binding protein-like II"/>
    <property type="match status" value="1"/>
</dbReference>
<dbReference type="PANTHER" id="PTHR30024:SF48">
    <property type="entry name" value="ABC TRANSPORTER SUBSTRATE-BINDING PROTEIN"/>
    <property type="match status" value="1"/>
</dbReference>
<accession>A0ABW2SYE7</accession>
<dbReference type="EMBL" id="JBHTEE010000001">
    <property type="protein sequence ID" value="MFC7600606.1"/>
    <property type="molecule type" value="Genomic_DNA"/>
</dbReference>
<dbReference type="Gene3D" id="3.40.190.10">
    <property type="entry name" value="Periplasmic binding protein-like II"/>
    <property type="match status" value="2"/>
</dbReference>
<dbReference type="PANTHER" id="PTHR30024">
    <property type="entry name" value="ALIPHATIC SULFONATES-BINDING PROTEIN-RELATED"/>
    <property type="match status" value="1"/>
</dbReference>
<dbReference type="PROSITE" id="PS51257">
    <property type="entry name" value="PROKAR_LIPOPROTEIN"/>
    <property type="match status" value="1"/>
</dbReference>
<evidence type="ECO:0000313" key="5">
    <source>
        <dbReference type="Proteomes" id="UP001596514"/>
    </source>
</evidence>
<feature type="domain" description="Solute-binding protein family 3/N-terminal" evidence="3">
    <location>
        <begin position="43"/>
        <end position="264"/>
    </location>
</feature>
<keyword evidence="5" id="KW-1185">Reference proteome</keyword>
<evidence type="ECO:0000313" key="4">
    <source>
        <dbReference type="EMBL" id="MFC7600606.1"/>
    </source>
</evidence>
<comment type="similarity">
    <text evidence="1">Belongs to the bacterial solute-binding protein SsuA/TauA family.</text>
</comment>
<reference evidence="5" key="1">
    <citation type="journal article" date="2019" name="Int. J. Syst. Evol. Microbiol.">
        <title>The Global Catalogue of Microorganisms (GCM) 10K type strain sequencing project: providing services to taxonomists for standard genome sequencing and annotation.</title>
        <authorList>
            <consortium name="The Broad Institute Genomics Platform"/>
            <consortium name="The Broad Institute Genome Sequencing Center for Infectious Disease"/>
            <person name="Wu L."/>
            <person name="Ma J."/>
        </authorList>
    </citation>
    <scope>NUCLEOTIDE SEQUENCE [LARGE SCALE GENOMIC DNA]</scope>
    <source>
        <strain evidence="5">JCM 10083</strain>
    </source>
</reference>
<evidence type="ECO:0000259" key="3">
    <source>
        <dbReference type="SMART" id="SM00062"/>
    </source>
</evidence>
<feature type="signal peptide" evidence="2">
    <location>
        <begin position="1"/>
        <end position="22"/>
    </location>
</feature>
<comment type="caution">
    <text evidence="4">The sequence shown here is derived from an EMBL/GenBank/DDBJ whole genome shotgun (WGS) entry which is preliminary data.</text>
</comment>
<evidence type="ECO:0000256" key="2">
    <source>
        <dbReference type="SAM" id="SignalP"/>
    </source>
</evidence>
<dbReference type="InterPro" id="IPR001638">
    <property type="entry name" value="Solute-binding_3/MltF_N"/>
</dbReference>
<sequence length="338" mass="36479">MRKKRNPSIRRALVAFTAAVVAGGLLTGCSSDKDGSGSPKDVSLKVGIATQFFQIAWDEGQNRPEYRVDFSRFDGAGPVFEALGAKSIDFGFGSDLSIVSSQANGAKFKIFAVAKPNPDWLRLLVPRNSAVQSLSELKGKRIAVVRGSAAHRFVVGEIENLGLGTDDFELTFLSTPDAQAAFLRGDVDAWASWEPNSAQVEIGNGARLIQTATETTAGNIYFAANQGFFEGDRHRTDATKDFLKKFIVGLNKQKADTGNWAKVLAEKIDLPLDVATQFAKNYSFTFIPIDDSVKSDYTETAKVLQEQGIIKNAPDVATAFDEIANEAVISANGEQAAK</sequence>